<evidence type="ECO:0000313" key="2">
    <source>
        <dbReference type="EMBL" id="SNB52331.1"/>
    </source>
</evidence>
<gene>
    <name evidence="2" type="ORF">SAMN07250955_101231</name>
</gene>
<evidence type="ECO:0000259" key="1">
    <source>
        <dbReference type="SMART" id="SM00460"/>
    </source>
</evidence>
<dbReference type="PANTHER" id="PTHR33490">
    <property type="entry name" value="BLR5614 PROTEIN-RELATED"/>
    <property type="match status" value="1"/>
</dbReference>
<dbReference type="RefSeq" id="WP_088559556.1">
    <property type="nucleotide sequence ID" value="NZ_FYEH01000001.1"/>
</dbReference>
<dbReference type="SUPFAM" id="SSF54001">
    <property type="entry name" value="Cysteine proteinases"/>
    <property type="match status" value="1"/>
</dbReference>
<protein>
    <submittedName>
        <fullName evidence="2">Transglutaminase-like enzyme, putative cysteine protease</fullName>
    </submittedName>
</protein>
<dbReference type="GO" id="GO:0008233">
    <property type="term" value="F:peptidase activity"/>
    <property type="evidence" value="ECO:0007669"/>
    <property type="project" value="UniProtKB-KW"/>
</dbReference>
<feature type="domain" description="Transglutaminase-like" evidence="1">
    <location>
        <begin position="176"/>
        <end position="246"/>
    </location>
</feature>
<accession>A0A212PYY3</accession>
<dbReference type="Gene3D" id="3.10.620.30">
    <property type="match status" value="1"/>
</dbReference>
<dbReference type="Pfam" id="PF08379">
    <property type="entry name" value="Bact_transglu_N"/>
    <property type="match status" value="1"/>
</dbReference>
<dbReference type="InterPro" id="IPR013589">
    <property type="entry name" value="Bac_transglu_N"/>
</dbReference>
<keyword evidence="3" id="KW-1185">Reference proteome</keyword>
<dbReference type="InterPro" id="IPR038765">
    <property type="entry name" value="Papain-like_cys_pep_sf"/>
</dbReference>
<organism evidence="2 3">
    <name type="scientific">Arboricoccus pini</name>
    <dbReference type="NCBI Taxonomy" id="1963835"/>
    <lineage>
        <taxon>Bacteria</taxon>
        <taxon>Pseudomonadati</taxon>
        <taxon>Pseudomonadota</taxon>
        <taxon>Alphaproteobacteria</taxon>
        <taxon>Geminicoccales</taxon>
        <taxon>Geminicoccaceae</taxon>
        <taxon>Arboricoccus</taxon>
    </lineage>
</organism>
<dbReference type="OrthoDB" id="9804023at2"/>
<dbReference type="EMBL" id="FYEH01000001">
    <property type="protein sequence ID" value="SNB52331.1"/>
    <property type="molecule type" value="Genomic_DNA"/>
</dbReference>
<dbReference type="SMART" id="SM00460">
    <property type="entry name" value="TGc"/>
    <property type="match status" value="1"/>
</dbReference>
<dbReference type="AlphaFoldDB" id="A0A212PYY3"/>
<dbReference type="GO" id="GO:0006508">
    <property type="term" value="P:proteolysis"/>
    <property type="evidence" value="ECO:0007669"/>
    <property type="project" value="UniProtKB-KW"/>
</dbReference>
<dbReference type="Proteomes" id="UP000197065">
    <property type="component" value="Unassembled WGS sequence"/>
</dbReference>
<reference evidence="2 3" key="1">
    <citation type="submission" date="2017-06" db="EMBL/GenBank/DDBJ databases">
        <authorList>
            <person name="Kim H.J."/>
            <person name="Triplett B.A."/>
        </authorList>
    </citation>
    <scope>NUCLEOTIDE SEQUENCE [LARGE SCALE GENOMIC DNA]</scope>
    <source>
        <strain evidence="2 3">B29T1</strain>
    </source>
</reference>
<proteinExistence type="predicted"/>
<keyword evidence="2" id="KW-0378">Hydrolase</keyword>
<evidence type="ECO:0000313" key="3">
    <source>
        <dbReference type="Proteomes" id="UP000197065"/>
    </source>
</evidence>
<keyword evidence="2" id="KW-0645">Protease</keyword>
<dbReference type="PANTHER" id="PTHR33490:SF7">
    <property type="entry name" value="BLR2979 PROTEIN"/>
    <property type="match status" value="1"/>
</dbReference>
<name>A0A212PYY3_9PROT</name>
<dbReference type="InterPro" id="IPR002931">
    <property type="entry name" value="Transglutaminase-like"/>
</dbReference>
<sequence length="293" mass="32430">MIFDVRHKTSYSYGSPVSVAYHLLRVEPRDMPGQQRLKGEVVITPQPQRRLPDQDYFGNHTLFLTIERQHGEFVVEASSRVEVNRRPPPAAAATPSWETVLDSLEQPDRPALLAAVEQSYPTPRTPILPECLAYARESFTPGRPILDAALELNHRIFEDFRYDPGATHTHTPTAQAFAMRRGVCQDFTHVALACFHSLGLPARYVSGYLMTRPPPGKERLVGADASHAWVSVWVGPEGWVDLDPTNDVVVGDHHVTLAYGRDYSDVAPVSGIIYGGGRHKIAVAVDVIPLNGP</sequence>
<dbReference type="Pfam" id="PF01841">
    <property type="entry name" value="Transglut_core"/>
    <property type="match status" value="1"/>
</dbReference>